<feature type="domain" description="4Fe-4S Mo/W bis-MGD-type" evidence="8">
    <location>
        <begin position="695"/>
        <end position="752"/>
    </location>
</feature>
<dbReference type="FunFam" id="3.30.70.20:FF:000035">
    <property type="entry name" value="Iron hydrogenase 1"/>
    <property type="match status" value="1"/>
</dbReference>
<gene>
    <name evidence="9" type="ORF">MFMK1_001970</name>
</gene>
<dbReference type="Pfam" id="PF22117">
    <property type="entry name" value="Fer4_Nqo3"/>
    <property type="match status" value="1"/>
</dbReference>
<evidence type="ECO:0000313" key="9">
    <source>
        <dbReference type="EMBL" id="WRO22145.1"/>
    </source>
</evidence>
<keyword evidence="3" id="KW-0677">Repeat</keyword>
<dbReference type="PROSITE" id="PS51379">
    <property type="entry name" value="4FE4S_FER_2"/>
    <property type="match status" value="2"/>
</dbReference>
<dbReference type="CDD" id="cd00207">
    <property type="entry name" value="fer2"/>
    <property type="match status" value="1"/>
</dbReference>
<keyword evidence="5" id="KW-0411">Iron-sulfur</keyword>
<accession>A0AAU0UPM8</accession>
<feature type="domain" description="4Fe-4S ferredoxin-type" evidence="7">
    <location>
        <begin position="614"/>
        <end position="647"/>
    </location>
</feature>
<dbReference type="InterPro" id="IPR006656">
    <property type="entry name" value="Mopterin_OxRdtase"/>
</dbReference>
<keyword evidence="2" id="KW-0479">Metal-binding</keyword>
<organism evidence="9 10">
    <name type="scientific">Metallumcola ferriviriculae</name>
    <dbReference type="NCBI Taxonomy" id="3039180"/>
    <lineage>
        <taxon>Bacteria</taxon>
        <taxon>Bacillati</taxon>
        <taxon>Bacillota</taxon>
        <taxon>Clostridia</taxon>
        <taxon>Neomoorellales</taxon>
        <taxon>Desulfitibacteraceae</taxon>
        <taxon>Metallumcola</taxon>
    </lineage>
</organism>
<dbReference type="GO" id="GO:0016491">
    <property type="term" value="F:oxidoreductase activity"/>
    <property type="evidence" value="ECO:0007669"/>
    <property type="project" value="InterPro"/>
</dbReference>
<keyword evidence="10" id="KW-1185">Reference proteome</keyword>
<dbReference type="KEGG" id="dbc:MFMK1_001970"/>
<dbReference type="GO" id="GO:0051539">
    <property type="term" value="F:4 iron, 4 sulfur cluster binding"/>
    <property type="evidence" value="ECO:0007669"/>
    <property type="project" value="UniProtKB-KW"/>
</dbReference>
<dbReference type="Gene3D" id="3.40.50.740">
    <property type="match status" value="2"/>
</dbReference>
<dbReference type="Proteomes" id="UP001329915">
    <property type="component" value="Chromosome"/>
</dbReference>
<dbReference type="InterPro" id="IPR028261">
    <property type="entry name" value="DPD_II"/>
</dbReference>
<dbReference type="InterPro" id="IPR006963">
    <property type="entry name" value="Mopterin_OxRdtase_4Fe-4S_dom"/>
</dbReference>
<dbReference type="InterPro" id="IPR017896">
    <property type="entry name" value="4Fe4S_Fe-S-bd"/>
</dbReference>
<dbReference type="PANTHER" id="PTHR42783:SF3">
    <property type="entry name" value="GLUTAMATE SYNTHASE [NADPH] SMALL CHAIN-RELATED"/>
    <property type="match status" value="1"/>
</dbReference>
<proteinExistence type="predicted"/>
<evidence type="ECO:0000256" key="3">
    <source>
        <dbReference type="ARBA" id="ARBA00022737"/>
    </source>
</evidence>
<dbReference type="Pfam" id="PF13510">
    <property type="entry name" value="Fer2_4"/>
    <property type="match status" value="1"/>
</dbReference>
<dbReference type="InterPro" id="IPR036188">
    <property type="entry name" value="FAD/NAD-bd_sf"/>
</dbReference>
<dbReference type="EMBL" id="CP121694">
    <property type="protein sequence ID" value="WRO22145.1"/>
    <property type="molecule type" value="Genomic_DNA"/>
</dbReference>
<feature type="domain" description="4Fe-4S ferredoxin-type" evidence="7">
    <location>
        <begin position="657"/>
        <end position="686"/>
    </location>
</feature>
<feature type="domain" description="2Fe-2S ferredoxin-type" evidence="6">
    <location>
        <begin position="2"/>
        <end position="80"/>
    </location>
</feature>
<dbReference type="SUPFAM" id="SSF54862">
    <property type="entry name" value="4Fe-4S ferredoxins"/>
    <property type="match status" value="1"/>
</dbReference>
<dbReference type="Gene3D" id="3.50.50.60">
    <property type="entry name" value="FAD/NAD(P)-binding domain"/>
    <property type="match status" value="2"/>
</dbReference>
<dbReference type="RefSeq" id="WP_366921565.1">
    <property type="nucleotide sequence ID" value="NZ_CP121694.1"/>
</dbReference>
<dbReference type="InterPro" id="IPR001041">
    <property type="entry name" value="2Fe-2S_ferredoxin-type"/>
</dbReference>
<reference evidence="9 10" key="1">
    <citation type="submission" date="2023-04" db="EMBL/GenBank/DDBJ databases">
        <authorList>
            <person name="Hsu D."/>
        </authorList>
    </citation>
    <scope>NUCLEOTIDE SEQUENCE [LARGE SCALE GENOMIC DNA]</scope>
    <source>
        <strain evidence="9 10">MK1</strain>
    </source>
</reference>
<protein>
    <submittedName>
        <fullName evidence="9">FAD-dependent oxidoreductase</fullName>
    </submittedName>
</protein>
<dbReference type="GO" id="GO:0046872">
    <property type="term" value="F:metal ion binding"/>
    <property type="evidence" value="ECO:0007669"/>
    <property type="project" value="UniProtKB-KW"/>
</dbReference>
<dbReference type="Pfam" id="PF04879">
    <property type="entry name" value="Molybdop_Fe4S4"/>
    <property type="match status" value="1"/>
</dbReference>
<keyword evidence="4" id="KW-0408">Iron</keyword>
<dbReference type="Pfam" id="PF14691">
    <property type="entry name" value="Fer4_20"/>
    <property type="match status" value="1"/>
</dbReference>
<evidence type="ECO:0000256" key="2">
    <source>
        <dbReference type="ARBA" id="ARBA00022723"/>
    </source>
</evidence>
<dbReference type="Pfam" id="PF00384">
    <property type="entry name" value="Molybdopterin"/>
    <property type="match status" value="1"/>
</dbReference>
<dbReference type="SMART" id="SM00926">
    <property type="entry name" value="Molybdop_Fe4S4"/>
    <property type="match status" value="1"/>
</dbReference>
<dbReference type="SUPFAM" id="SSF46548">
    <property type="entry name" value="alpha-helical ferredoxin"/>
    <property type="match status" value="1"/>
</dbReference>
<sequence length="1134" mass="122732">MAKIKIIIDGQEYLEESGSILLEAARKNGIPIPSLCHDPRLEPFGACRQCLVEVEGAKGPVQACGLRITEGMVIRTNTEKVKRLRKLCLEMMLSEHYGDCIAPCQLACPAGIDIQGFVAHIANGNPEEAAALIKEKLPLPASVGRVCPRFCEEECRRNLVDQPVAICTLKRYAGDCELGKDAAITSPALAPDTGKRVAVVGGGPAGLSAAYYLALKGHRISIFDASTQLGGMMRYGIPEYRLPKAALDYEIEAITCLCEKVFNNKKLGRDFTVGQLKQMGFDAVFVSIGSWSNQELGLENEALTGIYSGIDFLRQVGARMDTHIGDQVVVIGGGNTAMDAARTALRLGAAKVTVVYRRSREEMPASAHEISQAEEEGVKFSLLTGPVAFTGDQGSIETVSCIKMRLAEPDSSGRRRPVPIKGSEYDIPVDTLIAATGQKLNVSDVTTSNEIILSSRGRIKANSNTMQTDTQWLFAGGDCVTGPATVVEAVSAGRKAALGINQYLAGEIIRPEAEPFNCSRGNLADIDTAEFEQHPRIPRTAMPTCVPKERKRNFKEFELGYSKEMAEREAGRCLSCGCLDTFSCRLRQYAAEQRVDIKKLGFGKRAYPVYLDHPFIIRDPNKCILCGNCVRICEEVQEVGALGFVGRGSETVVLPALKNPLMETLCQSCGQCLNVCPTGALTGKSILPKPGPWNYRKAASVCNYCNIGCRLEVRTAGNRIIGVTSPVAADTPNEGNLCMNGTFGYTDIKMSDRMTQPLIINGIPKEVNWETALAAAASLLNDVWGKEGLDSIGVAVSPKLTNEELYLAYKLGRMGLGTQRIFSTVPVISPLMDANIHCPSFQNLSDSDLIVLVNGEIFTKYPVVGHKIKKAVANGSKLVIISPYATNFDIIACLTLKSSSRNTSDLLKVIIHYLRSSQGNSQQCLENEFDSSSNSNVHTTRHRLQELTRLLTEAVKPVIIADGDTVSPETMALLQRLFSLSGSGTKSYNGLMPLYPQGNIAGQWKIGINTHPGDYRQQLADLKVGRIKGLLVINDGAELNPELFQPNVKTVLITPAKPRNLQVDVVLPGTLIMETTGSITNVEGKIQLVSPAVSPKGGKETRQVIAELARGLGTSIGSVDPAAVHKEILDRFLK</sequence>
<keyword evidence="1" id="KW-0004">4Fe-4S</keyword>
<evidence type="ECO:0000256" key="4">
    <source>
        <dbReference type="ARBA" id="ARBA00023004"/>
    </source>
</evidence>
<dbReference type="PANTHER" id="PTHR42783">
    <property type="entry name" value="GLUTAMATE SYNTHASE [NADPH] SMALL CHAIN"/>
    <property type="match status" value="1"/>
</dbReference>
<dbReference type="Gene3D" id="2.20.25.90">
    <property type="entry name" value="ADC-like domains"/>
    <property type="match status" value="1"/>
</dbReference>
<dbReference type="Gene3D" id="3.10.20.740">
    <property type="match status" value="1"/>
</dbReference>
<dbReference type="SUPFAM" id="SSF54292">
    <property type="entry name" value="2Fe-2S ferredoxin-like"/>
    <property type="match status" value="1"/>
</dbReference>
<evidence type="ECO:0000259" key="8">
    <source>
        <dbReference type="PROSITE" id="PS51669"/>
    </source>
</evidence>
<dbReference type="InterPro" id="IPR023753">
    <property type="entry name" value="FAD/NAD-binding_dom"/>
</dbReference>
<dbReference type="InterPro" id="IPR036010">
    <property type="entry name" value="2Fe-2S_ferredoxin-like_sf"/>
</dbReference>
<evidence type="ECO:0000259" key="7">
    <source>
        <dbReference type="PROSITE" id="PS51379"/>
    </source>
</evidence>
<dbReference type="PROSITE" id="PS51669">
    <property type="entry name" value="4FE4S_MOW_BIS_MGD"/>
    <property type="match status" value="1"/>
</dbReference>
<dbReference type="InterPro" id="IPR054351">
    <property type="entry name" value="NADH_UbQ_OxRdtase_ferredoxin"/>
</dbReference>
<dbReference type="PROSITE" id="PS00198">
    <property type="entry name" value="4FE4S_FER_1"/>
    <property type="match status" value="2"/>
</dbReference>
<dbReference type="InterPro" id="IPR017900">
    <property type="entry name" value="4Fe4S_Fe_S_CS"/>
</dbReference>
<evidence type="ECO:0000256" key="1">
    <source>
        <dbReference type="ARBA" id="ARBA00022485"/>
    </source>
</evidence>
<dbReference type="PROSITE" id="PS51085">
    <property type="entry name" value="2FE2S_FER_2"/>
    <property type="match status" value="1"/>
</dbReference>
<dbReference type="AlphaFoldDB" id="A0AAU0UPM8"/>
<dbReference type="Gene3D" id="3.30.70.20">
    <property type="match status" value="1"/>
</dbReference>
<evidence type="ECO:0000256" key="5">
    <source>
        <dbReference type="ARBA" id="ARBA00023014"/>
    </source>
</evidence>
<dbReference type="Pfam" id="PF07992">
    <property type="entry name" value="Pyr_redox_2"/>
    <property type="match status" value="1"/>
</dbReference>
<dbReference type="SUPFAM" id="SSF51971">
    <property type="entry name" value="Nucleotide-binding domain"/>
    <property type="match status" value="1"/>
</dbReference>
<dbReference type="SUPFAM" id="SSF53706">
    <property type="entry name" value="Formate dehydrogenase/DMSO reductase, domains 1-3"/>
    <property type="match status" value="1"/>
</dbReference>
<dbReference type="PRINTS" id="PR00419">
    <property type="entry name" value="ADXRDTASE"/>
</dbReference>
<evidence type="ECO:0000259" key="6">
    <source>
        <dbReference type="PROSITE" id="PS51085"/>
    </source>
</evidence>
<name>A0AAU0UPM8_9FIRM</name>
<dbReference type="Gene3D" id="3.40.228.10">
    <property type="entry name" value="Dimethylsulfoxide Reductase, domain 2"/>
    <property type="match status" value="1"/>
</dbReference>
<evidence type="ECO:0000313" key="10">
    <source>
        <dbReference type="Proteomes" id="UP001329915"/>
    </source>
</evidence>